<dbReference type="InterPro" id="IPR001841">
    <property type="entry name" value="Znf_RING"/>
</dbReference>
<feature type="compositionally biased region" description="Acidic residues" evidence="5">
    <location>
        <begin position="680"/>
        <end position="690"/>
    </location>
</feature>
<evidence type="ECO:0000256" key="4">
    <source>
        <dbReference type="PROSITE-ProRule" id="PRU00175"/>
    </source>
</evidence>
<feature type="region of interest" description="Disordered" evidence="5">
    <location>
        <begin position="1"/>
        <end position="81"/>
    </location>
</feature>
<feature type="region of interest" description="Disordered" evidence="5">
    <location>
        <begin position="479"/>
        <end position="563"/>
    </location>
</feature>
<evidence type="ECO:0000313" key="8">
    <source>
        <dbReference type="Proteomes" id="UP000095009"/>
    </source>
</evidence>
<dbReference type="OrthoDB" id="8062037at2759"/>
<name>A0A1E3PQF5_9ASCO</name>
<feature type="compositionally biased region" description="Basic and acidic residues" evidence="5">
    <location>
        <begin position="711"/>
        <end position="730"/>
    </location>
</feature>
<keyword evidence="8" id="KW-1185">Reference proteome</keyword>
<dbReference type="STRING" id="857566.A0A1E3PQF5"/>
<reference evidence="7 8" key="1">
    <citation type="journal article" date="2016" name="Proc. Natl. Acad. Sci. U.S.A.">
        <title>Comparative genomics of biotechnologically important yeasts.</title>
        <authorList>
            <person name="Riley R."/>
            <person name="Haridas S."/>
            <person name="Wolfe K.H."/>
            <person name="Lopes M.R."/>
            <person name="Hittinger C.T."/>
            <person name="Goeker M."/>
            <person name="Salamov A.A."/>
            <person name="Wisecaver J.H."/>
            <person name="Long T.M."/>
            <person name="Calvey C.H."/>
            <person name="Aerts A.L."/>
            <person name="Barry K.W."/>
            <person name="Choi C."/>
            <person name="Clum A."/>
            <person name="Coughlan A.Y."/>
            <person name="Deshpande S."/>
            <person name="Douglass A.P."/>
            <person name="Hanson S.J."/>
            <person name="Klenk H.-P."/>
            <person name="LaButti K.M."/>
            <person name="Lapidus A."/>
            <person name="Lindquist E.A."/>
            <person name="Lipzen A.M."/>
            <person name="Meier-Kolthoff J.P."/>
            <person name="Ohm R.A."/>
            <person name="Otillar R.P."/>
            <person name="Pangilinan J.L."/>
            <person name="Peng Y."/>
            <person name="Rokas A."/>
            <person name="Rosa C.A."/>
            <person name="Scheuner C."/>
            <person name="Sibirny A.A."/>
            <person name="Slot J.C."/>
            <person name="Stielow J.B."/>
            <person name="Sun H."/>
            <person name="Kurtzman C.P."/>
            <person name="Blackwell M."/>
            <person name="Grigoriev I.V."/>
            <person name="Jeffries T.W."/>
        </authorList>
    </citation>
    <scope>NUCLEOTIDE SEQUENCE [LARGE SCALE GENOMIC DNA]</scope>
    <source>
        <strain evidence="7 8">DSM 6958</strain>
    </source>
</reference>
<feature type="compositionally biased region" description="Low complexity" evidence="5">
    <location>
        <begin position="182"/>
        <end position="197"/>
    </location>
</feature>
<gene>
    <name evidence="7" type="ORF">NADFUDRAFT_77169</name>
</gene>
<protein>
    <recommendedName>
        <fullName evidence="6">RING-type domain-containing protein</fullName>
    </recommendedName>
</protein>
<proteinExistence type="predicted"/>
<feature type="domain" description="RING-type" evidence="6">
    <location>
        <begin position="819"/>
        <end position="862"/>
    </location>
</feature>
<dbReference type="InterPro" id="IPR013083">
    <property type="entry name" value="Znf_RING/FYVE/PHD"/>
</dbReference>
<feature type="compositionally biased region" description="Acidic residues" evidence="5">
    <location>
        <begin position="616"/>
        <end position="626"/>
    </location>
</feature>
<keyword evidence="2 4" id="KW-0863">Zinc-finger</keyword>
<evidence type="ECO:0000256" key="2">
    <source>
        <dbReference type="ARBA" id="ARBA00022771"/>
    </source>
</evidence>
<dbReference type="CDD" id="cd16461">
    <property type="entry name" value="RING-H2_EL5-like"/>
    <property type="match status" value="1"/>
</dbReference>
<evidence type="ECO:0000256" key="1">
    <source>
        <dbReference type="ARBA" id="ARBA00022723"/>
    </source>
</evidence>
<feature type="compositionally biased region" description="Low complexity" evidence="5">
    <location>
        <begin position="387"/>
        <end position="399"/>
    </location>
</feature>
<dbReference type="Gene3D" id="3.30.40.10">
    <property type="entry name" value="Zinc/RING finger domain, C3HC4 (zinc finger)"/>
    <property type="match status" value="1"/>
</dbReference>
<feature type="compositionally biased region" description="Polar residues" evidence="5">
    <location>
        <begin position="298"/>
        <end position="307"/>
    </location>
</feature>
<dbReference type="GO" id="GO:0016567">
    <property type="term" value="P:protein ubiquitination"/>
    <property type="evidence" value="ECO:0007669"/>
    <property type="project" value="TreeGrafter"/>
</dbReference>
<feature type="compositionally biased region" description="Acidic residues" evidence="5">
    <location>
        <begin position="489"/>
        <end position="498"/>
    </location>
</feature>
<feature type="compositionally biased region" description="Low complexity" evidence="5">
    <location>
        <begin position="537"/>
        <end position="558"/>
    </location>
</feature>
<feature type="compositionally biased region" description="Polar residues" evidence="5">
    <location>
        <begin position="410"/>
        <end position="442"/>
    </location>
</feature>
<sequence>MGHTASSLPPPTFPTVDLETNSNAYSELEDESVPRVIYPDNRNRFDPASSDTPRLLEFSDLGTSTEPTVSTRNLSELGPNENLNFNLNNGLPSIERSNSPPLRNLLSVGSMADSSLDSEGSASSSLSSTGSPPADYINSRRRRRSSMEGRPFNSRGLSSEYSDIDDSNSRHSLVSSFPRGRSYSNSDISSNMGSGSSLTGTHNLNSIHSSVSNEYEWLPPRRRARLFSGLDFDSTQEALPSGSVSFGLPEYLSGELDDIVSDAESENVSPIDSSIENGNISSNGNVGNDTDEPGPHTLVSTSENPTAIPTHLDSVSSSSLELSRVRSSTQHIHEDYSFDPQALILSRLLHLLTSARASFPMDTQGASARHSEERSSNSDTTLDVGLNSESSQNENSEFSYGRENGEIRSNFRSGSLVGSSNSTRYSSPRRSTDLTASRSLSSVHERDSESNRQVSGNRFFPNRYRRPFNFFNRHRRNDSFIDNYHNDDSTYDSNDDNNNDNGNGYDRSLNHDSNSTDQFSSNNSDNPPHSANDDNDSNPNPNHENDNNYHNNNNHDSPGGNINGRSNIWSNIFGPESNDDSSLDPLPSSFLRIIHFHSGNTPTSQTENDSQRHTTDDDDNNTDEETSNTFHSRSAPILIVGLRSMGRSHGSRSDGLRFPFGNEESEEREDDNANIHHDEIEQDDNDDNEGDGLPFFHEGSRFPMGLGNSENVRRNRDPLQNRYGDGDNTRSSRAFRGSSPRRSWLVWVFGSPHTTGGNLFLRAPSLFSDNPTYEDLMAFESYMGQVKPPVATRADVANDNGVFKYVRPECHNNEEGDRCQICLAQFESQDLCRKLINCDHFFHKECVDRWLMDGRNSCPLCRRVGIATKEMKTESESQASGTHTENPSFVSTSVPGAFEEL</sequence>
<dbReference type="GO" id="GO:0061630">
    <property type="term" value="F:ubiquitin protein ligase activity"/>
    <property type="evidence" value="ECO:0007669"/>
    <property type="project" value="TreeGrafter"/>
</dbReference>
<feature type="compositionally biased region" description="Low complexity" evidence="5">
    <location>
        <begin position="520"/>
        <end position="530"/>
    </location>
</feature>
<feature type="compositionally biased region" description="Polar residues" evidence="5">
    <location>
        <begin position="61"/>
        <end position="74"/>
    </location>
</feature>
<dbReference type="Pfam" id="PF13639">
    <property type="entry name" value="zf-RING_2"/>
    <property type="match status" value="1"/>
</dbReference>
<dbReference type="PANTHER" id="PTHR45969">
    <property type="entry name" value="RING ZINC FINGER PROTEIN-RELATED"/>
    <property type="match status" value="1"/>
</dbReference>
<feature type="compositionally biased region" description="Low complexity" evidence="5">
    <location>
        <begin position="271"/>
        <end position="288"/>
    </location>
</feature>
<evidence type="ECO:0000256" key="5">
    <source>
        <dbReference type="SAM" id="MobiDB-lite"/>
    </source>
</evidence>
<feature type="compositionally biased region" description="Polar residues" evidence="5">
    <location>
        <begin position="876"/>
        <end position="894"/>
    </location>
</feature>
<evidence type="ECO:0000313" key="7">
    <source>
        <dbReference type="EMBL" id="ODQ67142.1"/>
    </source>
</evidence>
<dbReference type="PANTHER" id="PTHR45969:SF69">
    <property type="entry name" value="FINGER DOMAIN PROTEIN, PUTATIVE (AFU_ORTHOLOGUE AFUA_3G12190)-RELATED"/>
    <property type="match status" value="1"/>
</dbReference>
<feature type="region of interest" description="Disordered" evidence="5">
    <location>
        <begin position="598"/>
        <end position="736"/>
    </location>
</feature>
<feature type="region of interest" description="Disordered" evidence="5">
    <location>
        <begin position="263"/>
        <end position="318"/>
    </location>
</feature>
<accession>A0A1E3PQF5</accession>
<dbReference type="Proteomes" id="UP000095009">
    <property type="component" value="Unassembled WGS sequence"/>
</dbReference>
<dbReference type="SMART" id="SM00184">
    <property type="entry name" value="RING"/>
    <property type="match status" value="1"/>
</dbReference>
<dbReference type="EMBL" id="KV454407">
    <property type="protein sequence ID" value="ODQ67142.1"/>
    <property type="molecule type" value="Genomic_DNA"/>
</dbReference>
<dbReference type="SUPFAM" id="SSF57850">
    <property type="entry name" value="RING/U-box"/>
    <property type="match status" value="1"/>
</dbReference>
<dbReference type="AlphaFoldDB" id="A0A1E3PQF5"/>
<evidence type="ECO:0000259" key="6">
    <source>
        <dbReference type="PROSITE" id="PS50089"/>
    </source>
</evidence>
<keyword evidence="1" id="KW-0479">Metal-binding</keyword>
<feature type="region of interest" description="Disordered" evidence="5">
    <location>
        <begin position="112"/>
        <end position="201"/>
    </location>
</feature>
<keyword evidence="3" id="KW-0862">Zinc</keyword>
<feature type="region of interest" description="Disordered" evidence="5">
    <location>
        <begin position="872"/>
        <end position="901"/>
    </location>
</feature>
<evidence type="ECO:0000256" key="3">
    <source>
        <dbReference type="ARBA" id="ARBA00022833"/>
    </source>
</evidence>
<dbReference type="PROSITE" id="PS50089">
    <property type="entry name" value="ZF_RING_2"/>
    <property type="match status" value="1"/>
</dbReference>
<feature type="region of interest" description="Disordered" evidence="5">
    <location>
        <begin position="362"/>
        <end position="464"/>
    </location>
</feature>
<dbReference type="GO" id="GO:0008270">
    <property type="term" value="F:zinc ion binding"/>
    <property type="evidence" value="ECO:0007669"/>
    <property type="project" value="UniProtKB-KW"/>
</dbReference>
<feature type="compositionally biased region" description="Polar residues" evidence="5">
    <location>
        <begin position="598"/>
        <end position="608"/>
    </location>
</feature>
<organism evidence="7 8">
    <name type="scientific">Nadsonia fulvescens var. elongata DSM 6958</name>
    <dbReference type="NCBI Taxonomy" id="857566"/>
    <lineage>
        <taxon>Eukaryota</taxon>
        <taxon>Fungi</taxon>
        <taxon>Dikarya</taxon>
        <taxon>Ascomycota</taxon>
        <taxon>Saccharomycotina</taxon>
        <taxon>Dipodascomycetes</taxon>
        <taxon>Dipodascales</taxon>
        <taxon>Dipodascales incertae sedis</taxon>
        <taxon>Nadsonia</taxon>
    </lineage>
</organism>
<feature type="compositionally biased region" description="Low complexity" evidence="5">
    <location>
        <begin position="112"/>
        <end position="131"/>
    </location>
</feature>